<protein>
    <recommendedName>
        <fullName evidence="4">Flagellar protein FliL</fullName>
    </recommendedName>
</protein>
<dbReference type="EMBL" id="UOGL01000501">
    <property type="protein sequence ID" value="VAX40983.1"/>
    <property type="molecule type" value="Genomic_DNA"/>
</dbReference>
<gene>
    <name evidence="3" type="ORF">MNBD_PLANCTO02-135</name>
</gene>
<sequence length="191" mass="20681">MATETDTENNDTDIPEEGSEETSQKKPGLLANKKVKVIGLVLIVMFAEALGMYFLLPTPSVASDDTKGGLTSGVEDSTNPEEQMNIEEVEIGKFNTTNSIASPGSTIHVSFTLVAIVSKENAVTFTADVKEKYNWRVKQAVSKVIRSASLEDLNAASQSTISRLVREEINKVLGKSYVIKVVLGEPKTMAQ</sequence>
<proteinExistence type="predicted"/>
<keyword evidence="2" id="KW-0472">Membrane</keyword>
<feature type="transmembrane region" description="Helical" evidence="2">
    <location>
        <begin position="35"/>
        <end position="56"/>
    </location>
</feature>
<organism evidence="3">
    <name type="scientific">hydrothermal vent metagenome</name>
    <dbReference type="NCBI Taxonomy" id="652676"/>
    <lineage>
        <taxon>unclassified sequences</taxon>
        <taxon>metagenomes</taxon>
        <taxon>ecological metagenomes</taxon>
    </lineage>
</organism>
<evidence type="ECO:0000256" key="1">
    <source>
        <dbReference type="SAM" id="MobiDB-lite"/>
    </source>
</evidence>
<keyword evidence="2" id="KW-1133">Transmembrane helix</keyword>
<name>A0A3B1DVM9_9ZZZZ</name>
<keyword evidence="2" id="KW-0812">Transmembrane</keyword>
<evidence type="ECO:0000313" key="3">
    <source>
        <dbReference type="EMBL" id="VAX40983.1"/>
    </source>
</evidence>
<evidence type="ECO:0000256" key="2">
    <source>
        <dbReference type="SAM" id="Phobius"/>
    </source>
</evidence>
<evidence type="ECO:0008006" key="4">
    <source>
        <dbReference type="Google" id="ProtNLM"/>
    </source>
</evidence>
<dbReference type="AlphaFoldDB" id="A0A3B1DVM9"/>
<feature type="compositionally biased region" description="Acidic residues" evidence="1">
    <location>
        <begin position="1"/>
        <end position="20"/>
    </location>
</feature>
<feature type="region of interest" description="Disordered" evidence="1">
    <location>
        <begin position="1"/>
        <end position="26"/>
    </location>
</feature>
<reference evidence="3" key="1">
    <citation type="submission" date="2018-06" db="EMBL/GenBank/DDBJ databases">
        <authorList>
            <person name="Zhirakovskaya E."/>
        </authorList>
    </citation>
    <scope>NUCLEOTIDE SEQUENCE</scope>
</reference>
<accession>A0A3B1DVM9</accession>